<comment type="caution">
    <text evidence="1">The sequence shown here is derived from an EMBL/GenBank/DDBJ whole genome shotgun (WGS) entry which is preliminary data.</text>
</comment>
<dbReference type="Proteomes" id="UP001224890">
    <property type="component" value="Unassembled WGS sequence"/>
</dbReference>
<keyword evidence="2" id="KW-1185">Reference proteome</keyword>
<dbReference type="RefSeq" id="XP_060432615.1">
    <property type="nucleotide sequence ID" value="XM_060580964.1"/>
</dbReference>
<organism evidence="1 2">
    <name type="scientific">Colletotrichum godetiae</name>
    <dbReference type="NCBI Taxonomy" id="1209918"/>
    <lineage>
        <taxon>Eukaryota</taxon>
        <taxon>Fungi</taxon>
        <taxon>Dikarya</taxon>
        <taxon>Ascomycota</taxon>
        <taxon>Pezizomycotina</taxon>
        <taxon>Sordariomycetes</taxon>
        <taxon>Hypocreomycetidae</taxon>
        <taxon>Glomerellales</taxon>
        <taxon>Glomerellaceae</taxon>
        <taxon>Colletotrichum</taxon>
        <taxon>Colletotrichum acutatum species complex</taxon>
    </lineage>
</organism>
<sequence>MSAFNDDPGFNVGALVTLCPPCLEQGDNLWMAKQIEIHHNLPPGDDYGRRQIDWSFGPVKTVGYVDTNTTITVNINLLSAKGKISVYLRNGQEVWIHLDIKIVFDGHYQGIIRSTLSE</sequence>
<name>A0AAJ0AR99_9PEZI</name>
<protein>
    <submittedName>
        <fullName evidence="1">Uncharacterized protein</fullName>
    </submittedName>
</protein>
<evidence type="ECO:0000313" key="2">
    <source>
        <dbReference type="Proteomes" id="UP001224890"/>
    </source>
</evidence>
<evidence type="ECO:0000313" key="1">
    <source>
        <dbReference type="EMBL" id="KAK1688920.1"/>
    </source>
</evidence>
<dbReference type="AlphaFoldDB" id="A0AAJ0AR99"/>
<proteinExistence type="predicted"/>
<gene>
    <name evidence="1" type="ORF">BDP55DRAFT_766316</name>
</gene>
<reference evidence="1" key="1">
    <citation type="submission" date="2021-06" db="EMBL/GenBank/DDBJ databases">
        <title>Comparative genomics, transcriptomics and evolutionary studies reveal genomic signatures of adaptation to plant cell wall in hemibiotrophic fungi.</title>
        <authorList>
            <consortium name="DOE Joint Genome Institute"/>
            <person name="Baroncelli R."/>
            <person name="Diaz J.F."/>
            <person name="Benocci T."/>
            <person name="Peng M."/>
            <person name="Battaglia E."/>
            <person name="Haridas S."/>
            <person name="Andreopoulos W."/>
            <person name="Labutti K."/>
            <person name="Pangilinan J."/>
            <person name="Floch G.L."/>
            <person name="Makela M.R."/>
            <person name="Henrissat B."/>
            <person name="Grigoriev I.V."/>
            <person name="Crouch J.A."/>
            <person name="De Vries R.P."/>
            <person name="Sukno S.A."/>
            <person name="Thon M.R."/>
        </authorList>
    </citation>
    <scope>NUCLEOTIDE SEQUENCE</scope>
    <source>
        <strain evidence="1">CBS 193.32</strain>
    </source>
</reference>
<dbReference type="GeneID" id="85465490"/>
<accession>A0AAJ0AR99</accession>
<dbReference type="EMBL" id="JAHMHR010000010">
    <property type="protein sequence ID" value="KAK1688920.1"/>
    <property type="molecule type" value="Genomic_DNA"/>
</dbReference>